<evidence type="ECO:0000313" key="2">
    <source>
        <dbReference type="Proteomes" id="UP001268256"/>
    </source>
</evidence>
<protein>
    <submittedName>
        <fullName evidence="1">Uncharacterized protein</fullName>
    </submittedName>
</protein>
<sequence length="107" mass="12234">MAKINRVFRVVIFLLTPIIGYRDIPIESYPPSVGASSDLAVPRFRVEAAVQRLIESYGPTTTKVQERPVSWQHSHFMCYDATGSYIGRVGGRPGRRYWEDSSGWKHY</sequence>
<keyword evidence="2" id="KW-1185">Reference proteome</keyword>
<gene>
    <name evidence="1" type="ORF">RIF25_04310</name>
</gene>
<name>A0AAE4FQ18_9CYAN</name>
<dbReference type="RefSeq" id="WP_322877312.1">
    <property type="nucleotide sequence ID" value="NZ_JAVMIP010000002.1"/>
</dbReference>
<accession>A0AAE4FQ18</accession>
<proteinExistence type="predicted"/>
<dbReference type="Proteomes" id="UP001268256">
    <property type="component" value="Unassembled WGS sequence"/>
</dbReference>
<dbReference type="EMBL" id="JAVMIP010000002">
    <property type="protein sequence ID" value="MDS3860026.1"/>
    <property type="molecule type" value="Genomic_DNA"/>
</dbReference>
<evidence type="ECO:0000313" key="1">
    <source>
        <dbReference type="EMBL" id="MDS3860026.1"/>
    </source>
</evidence>
<reference evidence="2" key="1">
    <citation type="submission" date="2023-07" db="EMBL/GenBank/DDBJ databases">
        <authorList>
            <person name="Luz R."/>
            <person name="Cordeiro R."/>
            <person name="Fonseca A."/>
            <person name="Goncalves V."/>
        </authorList>
    </citation>
    <scope>NUCLEOTIDE SEQUENCE [LARGE SCALE GENOMIC DNA]</scope>
    <source>
        <strain evidence="2">BACA0444</strain>
    </source>
</reference>
<organism evidence="1 2">
    <name type="scientific">Pseudocalidococcus azoricus BACA0444</name>
    <dbReference type="NCBI Taxonomy" id="2918990"/>
    <lineage>
        <taxon>Bacteria</taxon>
        <taxon>Bacillati</taxon>
        <taxon>Cyanobacteriota</taxon>
        <taxon>Cyanophyceae</taxon>
        <taxon>Acaryochloridales</taxon>
        <taxon>Thermosynechococcaceae</taxon>
        <taxon>Pseudocalidococcus</taxon>
        <taxon>Pseudocalidococcus azoricus</taxon>
    </lineage>
</organism>
<dbReference type="AlphaFoldDB" id="A0AAE4FQ18"/>
<comment type="caution">
    <text evidence="1">The sequence shown here is derived from an EMBL/GenBank/DDBJ whole genome shotgun (WGS) entry which is preliminary data.</text>
</comment>